<proteinExistence type="predicted"/>
<evidence type="ECO:0000259" key="4">
    <source>
        <dbReference type="PROSITE" id="PS50987"/>
    </source>
</evidence>
<accession>A0ABS8BLZ3</accession>
<evidence type="ECO:0000313" key="6">
    <source>
        <dbReference type="Proteomes" id="UP001198034"/>
    </source>
</evidence>
<dbReference type="SMART" id="SM00418">
    <property type="entry name" value="HTH_ARSR"/>
    <property type="match status" value="1"/>
</dbReference>
<dbReference type="Gene3D" id="1.10.10.10">
    <property type="entry name" value="Winged helix-like DNA-binding domain superfamily/Winged helix DNA-binding domain"/>
    <property type="match status" value="1"/>
</dbReference>
<organism evidence="5 6">
    <name type="scientific">Deefgea salmonis</name>
    <dbReference type="NCBI Taxonomy" id="2875502"/>
    <lineage>
        <taxon>Bacteria</taxon>
        <taxon>Pseudomonadati</taxon>
        <taxon>Pseudomonadota</taxon>
        <taxon>Betaproteobacteria</taxon>
        <taxon>Neisseriales</taxon>
        <taxon>Chitinibacteraceae</taxon>
        <taxon>Deefgea</taxon>
    </lineage>
</organism>
<evidence type="ECO:0000313" key="5">
    <source>
        <dbReference type="EMBL" id="MCB5196750.1"/>
    </source>
</evidence>
<name>A0ABS8BLZ3_9NEIS</name>
<dbReference type="PANTHER" id="PTHR43132">
    <property type="entry name" value="ARSENICAL RESISTANCE OPERON REPRESSOR ARSR-RELATED"/>
    <property type="match status" value="1"/>
</dbReference>
<feature type="domain" description="HTH arsR-type" evidence="4">
    <location>
        <begin position="1"/>
        <end position="95"/>
    </location>
</feature>
<dbReference type="InterPro" id="IPR036388">
    <property type="entry name" value="WH-like_DNA-bd_sf"/>
</dbReference>
<dbReference type="SUPFAM" id="SSF46785">
    <property type="entry name" value="Winged helix' DNA-binding domain"/>
    <property type="match status" value="1"/>
</dbReference>
<dbReference type="CDD" id="cd00090">
    <property type="entry name" value="HTH_ARSR"/>
    <property type="match status" value="1"/>
</dbReference>
<evidence type="ECO:0000256" key="2">
    <source>
        <dbReference type="ARBA" id="ARBA00023125"/>
    </source>
</evidence>
<evidence type="ECO:0000256" key="1">
    <source>
        <dbReference type="ARBA" id="ARBA00023015"/>
    </source>
</evidence>
<dbReference type="Proteomes" id="UP001198034">
    <property type="component" value="Unassembled WGS sequence"/>
</dbReference>
<keyword evidence="2" id="KW-0238">DNA-binding</keyword>
<keyword evidence="1" id="KW-0805">Transcription regulation</keyword>
<dbReference type="Pfam" id="PF12840">
    <property type="entry name" value="HTH_20"/>
    <property type="match status" value="1"/>
</dbReference>
<reference evidence="5 6" key="1">
    <citation type="submission" date="2021-10" db="EMBL/GenBank/DDBJ databases">
        <authorList>
            <person name="Chen M."/>
        </authorList>
    </citation>
    <scope>NUCLEOTIDE SEQUENCE [LARGE SCALE GENOMIC DNA]</scope>
    <source>
        <strain evidence="5 6">H3-26</strain>
    </source>
</reference>
<dbReference type="InterPro" id="IPR051011">
    <property type="entry name" value="Metal_resp_trans_reg"/>
</dbReference>
<sequence>MEKLIATTIFESLSSGIRLDTYRLLVRQGHTGMVAGEIATELGLPASNMSFHLKAMTQAKILTVEQEGRYMRYRADLAIMQDLIAYLTEACCDGQPKQCFPASTLPCVNDDKSLAGDKPTESLP</sequence>
<dbReference type="EMBL" id="JAJAWG010000006">
    <property type="protein sequence ID" value="MCB5196750.1"/>
    <property type="molecule type" value="Genomic_DNA"/>
</dbReference>
<comment type="caution">
    <text evidence="5">The sequence shown here is derived from an EMBL/GenBank/DDBJ whole genome shotgun (WGS) entry which is preliminary data.</text>
</comment>
<protein>
    <submittedName>
        <fullName evidence="5">Helix-turn-helix domain-containing protein</fullName>
    </submittedName>
</protein>
<dbReference type="RefSeq" id="WP_226764495.1">
    <property type="nucleotide sequence ID" value="NZ_JAJAWG010000006.1"/>
</dbReference>
<gene>
    <name evidence="5" type="ORF">LG219_10775</name>
</gene>
<keyword evidence="6" id="KW-1185">Reference proteome</keyword>
<dbReference type="InterPro" id="IPR036390">
    <property type="entry name" value="WH_DNA-bd_sf"/>
</dbReference>
<evidence type="ECO:0000256" key="3">
    <source>
        <dbReference type="ARBA" id="ARBA00023163"/>
    </source>
</evidence>
<dbReference type="InterPro" id="IPR011991">
    <property type="entry name" value="ArsR-like_HTH"/>
</dbReference>
<dbReference type="PROSITE" id="PS50987">
    <property type="entry name" value="HTH_ARSR_2"/>
    <property type="match status" value="1"/>
</dbReference>
<keyword evidence="3" id="KW-0804">Transcription</keyword>
<dbReference type="PANTHER" id="PTHR43132:SF2">
    <property type="entry name" value="ARSENICAL RESISTANCE OPERON REPRESSOR ARSR-RELATED"/>
    <property type="match status" value="1"/>
</dbReference>
<dbReference type="InterPro" id="IPR001845">
    <property type="entry name" value="HTH_ArsR_DNA-bd_dom"/>
</dbReference>